<reference evidence="1 2" key="1">
    <citation type="submission" date="2022-05" db="EMBL/GenBank/DDBJ databases">
        <authorList>
            <consortium name="Genoscope - CEA"/>
            <person name="William W."/>
        </authorList>
    </citation>
    <scope>NUCLEOTIDE SEQUENCE [LARGE SCALE GENOMIC DNA]</scope>
</reference>
<dbReference type="EMBL" id="CALNXJ010000043">
    <property type="protein sequence ID" value="CAH3147453.1"/>
    <property type="molecule type" value="Genomic_DNA"/>
</dbReference>
<sequence length="119" mass="13584">MKVLKQAKNSNPQGRWWIKADAFDVRKGSRESMRGTWSGDEDLGDGSLKNLYTDYKTRCVFREIEKLLVDLESDFEFLTAGVEVASGVYTKAIQVGKSSDQKLMELPWSVVEFEKLVEK</sequence>
<proteinExistence type="predicted"/>
<accession>A0AAU9XJ14</accession>
<gene>
    <name evidence="1" type="ORF">PMEA_00023406</name>
</gene>
<evidence type="ECO:0000313" key="2">
    <source>
        <dbReference type="Proteomes" id="UP001159428"/>
    </source>
</evidence>
<dbReference type="Proteomes" id="UP001159428">
    <property type="component" value="Unassembled WGS sequence"/>
</dbReference>
<evidence type="ECO:0000313" key="1">
    <source>
        <dbReference type="EMBL" id="CAH3147453.1"/>
    </source>
</evidence>
<comment type="caution">
    <text evidence="1">The sequence shown here is derived from an EMBL/GenBank/DDBJ whole genome shotgun (WGS) entry which is preliminary data.</text>
</comment>
<name>A0AAU9XJ14_9CNID</name>
<dbReference type="AlphaFoldDB" id="A0AAU9XJ14"/>
<protein>
    <submittedName>
        <fullName evidence="1">Uncharacterized protein</fullName>
    </submittedName>
</protein>
<organism evidence="1 2">
    <name type="scientific">Pocillopora meandrina</name>
    <dbReference type="NCBI Taxonomy" id="46732"/>
    <lineage>
        <taxon>Eukaryota</taxon>
        <taxon>Metazoa</taxon>
        <taxon>Cnidaria</taxon>
        <taxon>Anthozoa</taxon>
        <taxon>Hexacorallia</taxon>
        <taxon>Scleractinia</taxon>
        <taxon>Astrocoeniina</taxon>
        <taxon>Pocilloporidae</taxon>
        <taxon>Pocillopora</taxon>
    </lineage>
</organism>
<keyword evidence="2" id="KW-1185">Reference proteome</keyword>